<gene>
    <name evidence="1" type="ORF">ACFOPQ_10750</name>
</gene>
<comment type="caution">
    <text evidence="1">The sequence shown here is derived from an EMBL/GenBank/DDBJ whole genome shotgun (WGS) entry which is preliminary data.</text>
</comment>
<dbReference type="InterPro" id="IPR052896">
    <property type="entry name" value="GGT-like_enzyme"/>
</dbReference>
<dbReference type="Gene3D" id="3.60.20.40">
    <property type="match status" value="1"/>
</dbReference>
<dbReference type="Pfam" id="PF01019">
    <property type="entry name" value="G_glu_transpept"/>
    <property type="match status" value="1"/>
</dbReference>
<dbReference type="SUPFAM" id="SSF56235">
    <property type="entry name" value="N-terminal nucleophile aminohydrolases (Ntn hydrolases)"/>
    <property type="match status" value="1"/>
</dbReference>
<dbReference type="PRINTS" id="PR01210">
    <property type="entry name" value="GGTRANSPTASE"/>
</dbReference>
<dbReference type="InterPro" id="IPR043137">
    <property type="entry name" value="GGT_ssub_C"/>
</dbReference>
<dbReference type="RefSeq" id="WP_380077936.1">
    <property type="nucleotide sequence ID" value="NZ_JBHRZF010000133.1"/>
</dbReference>
<dbReference type="EMBL" id="JBHRZF010000133">
    <property type="protein sequence ID" value="MFC3861237.1"/>
    <property type="molecule type" value="Genomic_DNA"/>
</dbReference>
<accession>A0ABV8A9Q4</accession>
<evidence type="ECO:0000313" key="1">
    <source>
        <dbReference type="EMBL" id="MFC3861237.1"/>
    </source>
</evidence>
<organism evidence="1 2">
    <name type="scientific">Deinococcus antarcticus</name>
    <dbReference type="NCBI Taxonomy" id="1298767"/>
    <lineage>
        <taxon>Bacteria</taxon>
        <taxon>Thermotogati</taxon>
        <taxon>Deinococcota</taxon>
        <taxon>Deinococci</taxon>
        <taxon>Deinococcales</taxon>
        <taxon>Deinococcaceae</taxon>
        <taxon>Deinococcus</taxon>
    </lineage>
</organism>
<dbReference type="InterPro" id="IPR043138">
    <property type="entry name" value="GGT_lsub"/>
</dbReference>
<sequence length="528" mass="56630">MNTYSTYRQPVIARGGMVATSQPLAAQAGLFILREGGNAVDAAIATAAALTVVEPTSNGIGSDLFALVWADGKVQGLNASGRSPALLSPDQLPDGKMPTHGWLPVTVPGAVRGWADLHAKFGKLPFGILLAPAIHYARHGYPLSPVLAENWQRGIQAHRRREGAEFAEWLATFAPAGFGARPGEMWASENHARTLERIAASGGRDFYEGEIAAQIDAASQAQGGWLRGDDLAAHQSEWVTPIHTEYRGHLVHEIPPNGQGIAALIALGLLNGMDLPDHRDDERGLHLQIEAMKLAFADAQRYVADPQHVNVPTEKLLDPAYFAARRALIGERALEPEAGDPNSHGTVFLVAADADGMMVSLIQSNYMGFGSGVVVPGRGIALQNRGHNFSVEEGHPNVLAPGKRPYHTIIPGFLTRTDGTPVGPFGVMGGFMQPQGHLQVVLNTVRYGMNPQQALDAPRWQWLQGKTVEVEHELGGPLARALQARGHDIRVQLNPNAFGRGQIIWRDPKTGVLTGGSESRTDGQVAAF</sequence>
<dbReference type="Gene3D" id="1.10.246.130">
    <property type="match status" value="1"/>
</dbReference>
<protein>
    <submittedName>
        <fullName evidence="1">Gamma-glutamyltransferase family protein</fullName>
    </submittedName>
</protein>
<dbReference type="Proteomes" id="UP001595748">
    <property type="component" value="Unassembled WGS sequence"/>
</dbReference>
<name>A0ABV8A9Q4_9DEIO</name>
<dbReference type="PANTHER" id="PTHR43881:SF1">
    <property type="entry name" value="GAMMA-GLUTAMYLTRANSPEPTIDASE (AFU_ORTHOLOGUE AFUA_4G13580)"/>
    <property type="match status" value="1"/>
</dbReference>
<keyword evidence="2" id="KW-1185">Reference proteome</keyword>
<proteinExistence type="predicted"/>
<evidence type="ECO:0000313" key="2">
    <source>
        <dbReference type="Proteomes" id="UP001595748"/>
    </source>
</evidence>
<dbReference type="InterPro" id="IPR029055">
    <property type="entry name" value="Ntn_hydrolases_N"/>
</dbReference>
<reference evidence="2" key="1">
    <citation type="journal article" date="2019" name="Int. J. Syst. Evol. Microbiol.">
        <title>The Global Catalogue of Microorganisms (GCM) 10K type strain sequencing project: providing services to taxonomists for standard genome sequencing and annotation.</title>
        <authorList>
            <consortium name="The Broad Institute Genomics Platform"/>
            <consortium name="The Broad Institute Genome Sequencing Center for Infectious Disease"/>
            <person name="Wu L."/>
            <person name="Ma J."/>
        </authorList>
    </citation>
    <scope>NUCLEOTIDE SEQUENCE [LARGE SCALE GENOMIC DNA]</scope>
    <source>
        <strain evidence="2">CCTCC AB 2013263</strain>
    </source>
</reference>
<dbReference type="PANTHER" id="PTHR43881">
    <property type="entry name" value="GAMMA-GLUTAMYLTRANSPEPTIDASE (AFU_ORTHOLOGUE AFUA_4G13580)"/>
    <property type="match status" value="1"/>
</dbReference>